<organism evidence="1 2">
    <name type="scientific">Chiloscyllium punctatum</name>
    <name type="common">Brownbanded bambooshark</name>
    <name type="synonym">Hemiscyllium punctatum</name>
    <dbReference type="NCBI Taxonomy" id="137246"/>
    <lineage>
        <taxon>Eukaryota</taxon>
        <taxon>Metazoa</taxon>
        <taxon>Chordata</taxon>
        <taxon>Craniata</taxon>
        <taxon>Vertebrata</taxon>
        <taxon>Chondrichthyes</taxon>
        <taxon>Elasmobranchii</taxon>
        <taxon>Galeomorphii</taxon>
        <taxon>Galeoidea</taxon>
        <taxon>Orectolobiformes</taxon>
        <taxon>Hemiscylliidae</taxon>
        <taxon>Chiloscyllium</taxon>
    </lineage>
</organism>
<keyword evidence="2" id="KW-1185">Reference proteome</keyword>
<proteinExistence type="predicted"/>
<dbReference type="Proteomes" id="UP000287033">
    <property type="component" value="Unassembled WGS sequence"/>
</dbReference>
<comment type="caution">
    <text evidence="1">The sequence shown here is derived from an EMBL/GenBank/DDBJ whole genome shotgun (WGS) entry which is preliminary data.</text>
</comment>
<gene>
    <name evidence="1" type="ORF">chiPu_0021776</name>
</gene>
<sequence>MRIGLGPRVDTASEGDDPNSKLLHLGRWIPAAPSGHKAERWTQSGVWCRMTTRAVHGALEVYSHTRHWSGALPKHC</sequence>
<name>A0A401RLT6_CHIPU</name>
<evidence type="ECO:0000313" key="1">
    <source>
        <dbReference type="EMBL" id="GCC19141.1"/>
    </source>
</evidence>
<evidence type="ECO:0000313" key="2">
    <source>
        <dbReference type="Proteomes" id="UP000287033"/>
    </source>
</evidence>
<dbReference type="EMBL" id="BEZZ01004779">
    <property type="protein sequence ID" value="GCC19141.1"/>
    <property type="molecule type" value="Genomic_DNA"/>
</dbReference>
<dbReference type="AlphaFoldDB" id="A0A401RLT6"/>
<reference evidence="1 2" key="1">
    <citation type="journal article" date="2018" name="Nat. Ecol. Evol.">
        <title>Shark genomes provide insights into elasmobranch evolution and the origin of vertebrates.</title>
        <authorList>
            <person name="Hara Y"/>
            <person name="Yamaguchi K"/>
            <person name="Onimaru K"/>
            <person name="Kadota M"/>
            <person name="Koyanagi M"/>
            <person name="Keeley SD"/>
            <person name="Tatsumi K"/>
            <person name="Tanaka K"/>
            <person name="Motone F"/>
            <person name="Kageyama Y"/>
            <person name="Nozu R"/>
            <person name="Adachi N"/>
            <person name="Nishimura O"/>
            <person name="Nakagawa R"/>
            <person name="Tanegashima C"/>
            <person name="Kiyatake I"/>
            <person name="Matsumoto R"/>
            <person name="Murakumo K"/>
            <person name="Nishida K"/>
            <person name="Terakita A"/>
            <person name="Kuratani S"/>
            <person name="Sato K"/>
            <person name="Hyodo S Kuraku.S."/>
        </authorList>
    </citation>
    <scope>NUCLEOTIDE SEQUENCE [LARGE SCALE GENOMIC DNA]</scope>
</reference>
<protein>
    <submittedName>
        <fullName evidence="1">Uncharacterized protein</fullName>
    </submittedName>
</protein>
<accession>A0A401RLT6</accession>